<dbReference type="RefSeq" id="WP_168874376.1">
    <property type="nucleotide sequence ID" value="NZ_JABAIA010000003.1"/>
</dbReference>
<evidence type="ECO:0000313" key="1">
    <source>
        <dbReference type="EMBL" id="NLR68466.1"/>
    </source>
</evidence>
<protein>
    <submittedName>
        <fullName evidence="1">Uncharacterized protein</fullName>
    </submittedName>
</protein>
<sequence>MKKKKVNLPKLSLNKEVISDLSQDKIVGGIVTVREQTCLRTCGGSCLCSVLIECITQAVSCPVTAC</sequence>
<dbReference type="NCBIfam" id="NF038153">
    <property type="entry name" value="lant_leader_L1a"/>
    <property type="match status" value="1"/>
</dbReference>
<dbReference type="Proteomes" id="UP000570474">
    <property type="component" value="Unassembled WGS sequence"/>
</dbReference>
<keyword evidence="2" id="KW-1185">Reference proteome</keyword>
<dbReference type="AlphaFoldDB" id="A0A847S0H2"/>
<gene>
    <name evidence="1" type="ORF">HGH92_29440</name>
</gene>
<name>A0A847S0H2_9BACT</name>
<comment type="caution">
    <text evidence="1">The sequence shown here is derived from an EMBL/GenBank/DDBJ whole genome shotgun (WGS) entry which is preliminary data.</text>
</comment>
<dbReference type="InterPro" id="IPR058238">
    <property type="entry name" value="Lant_leader_dom"/>
</dbReference>
<organism evidence="1 2">
    <name type="scientific">Chitinophaga varians</name>
    <dbReference type="NCBI Taxonomy" id="2202339"/>
    <lineage>
        <taxon>Bacteria</taxon>
        <taxon>Pseudomonadati</taxon>
        <taxon>Bacteroidota</taxon>
        <taxon>Chitinophagia</taxon>
        <taxon>Chitinophagales</taxon>
        <taxon>Chitinophagaceae</taxon>
        <taxon>Chitinophaga</taxon>
    </lineage>
</organism>
<evidence type="ECO:0000313" key="2">
    <source>
        <dbReference type="Proteomes" id="UP000570474"/>
    </source>
</evidence>
<reference evidence="1 2" key="1">
    <citation type="submission" date="2020-04" db="EMBL/GenBank/DDBJ databases">
        <authorList>
            <person name="Yin C."/>
        </authorList>
    </citation>
    <scope>NUCLEOTIDE SEQUENCE [LARGE SCALE GENOMIC DNA]</scope>
    <source>
        <strain evidence="1 2">Ae27</strain>
    </source>
</reference>
<dbReference type="EMBL" id="JABAIA010000003">
    <property type="protein sequence ID" value="NLR68466.1"/>
    <property type="molecule type" value="Genomic_DNA"/>
</dbReference>
<accession>A0A847S0H2</accession>
<proteinExistence type="predicted"/>